<protein>
    <recommendedName>
        <fullName evidence="4">Porin</fullName>
    </recommendedName>
</protein>
<keyword evidence="3" id="KW-1185">Reference proteome</keyword>
<reference evidence="3" key="1">
    <citation type="journal article" date="2019" name="Int. J. Syst. Evol. Microbiol.">
        <title>The Global Catalogue of Microorganisms (GCM) 10K type strain sequencing project: providing services to taxonomists for standard genome sequencing and annotation.</title>
        <authorList>
            <consortium name="The Broad Institute Genomics Platform"/>
            <consortium name="The Broad Institute Genome Sequencing Center for Infectious Disease"/>
            <person name="Wu L."/>
            <person name="Ma J."/>
        </authorList>
    </citation>
    <scope>NUCLEOTIDE SEQUENCE [LARGE SCALE GENOMIC DNA]</scope>
    <source>
        <strain evidence="3">JCM 18015</strain>
    </source>
</reference>
<dbReference type="SUPFAM" id="SSF56935">
    <property type="entry name" value="Porins"/>
    <property type="match status" value="1"/>
</dbReference>
<feature type="signal peptide" evidence="1">
    <location>
        <begin position="1"/>
        <end position="24"/>
    </location>
</feature>
<dbReference type="EMBL" id="BAABHW010000001">
    <property type="protein sequence ID" value="GAA5069815.1"/>
    <property type="molecule type" value="Genomic_DNA"/>
</dbReference>
<gene>
    <name evidence="2" type="ORF">GCM10023209_11950</name>
</gene>
<dbReference type="RefSeq" id="WP_259546128.1">
    <property type="nucleotide sequence ID" value="NZ_BAABHW010000001.1"/>
</dbReference>
<feature type="chain" id="PRO_5046382291" description="Porin" evidence="1">
    <location>
        <begin position="25"/>
        <end position="322"/>
    </location>
</feature>
<evidence type="ECO:0000313" key="2">
    <source>
        <dbReference type="EMBL" id="GAA5069815.1"/>
    </source>
</evidence>
<sequence>MTRAFAPRSRASFAFSALTLSALALPGTADLAHAQGYSDPFDLEGRIALGYAANDRGALDSMAYVSLDAEGRLHFDPDRRVGLGFDVFALNEFDTDTLDYYDIYLFYDFGAGEIQLGRSPSAIELFLPGRSLRFGGADQASLLVEVAGQASGLRQISYGNDPALGLSYFGDYGTIEAGLSAHYDTDGDGQIYALSGLYHLTDTVQLFAGTEFAVDTGTDLDHRIWMGGRYDDGWFTVHGILSNGVGFDADNTTFELGAEYALDAIPGLSVGGDITMLNLGGGSETLARVGAEYVGENGLGLGGHATVFDDTAFWGLEASVNF</sequence>
<organism evidence="2 3">
    <name type="scientific">[Roseibacterium] beibuensis</name>
    <dbReference type="NCBI Taxonomy" id="1193142"/>
    <lineage>
        <taxon>Bacteria</taxon>
        <taxon>Pseudomonadati</taxon>
        <taxon>Pseudomonadota</taxon>
        <taxon>Alphaproteobacteria</taxon>
        <taxon>Rhodobacterales</taxon>
        <taxon>Roseobacteraceae</taxon>
        <taxon>Roseicyclus</taxon>
    </lineage>
</organism>
<keyword evidence="1" id="KW-0732">Signal</keyword>
<accession>A0ABP9L645</accession>
<evidence type="ECO:0000256" key="1">
    <source>
        <dbReference type="SAM" id="SignalP"/>
    </source>
</evidence>
<proteinExistence type="predicted"/>
<evidence type="ECO:0000313" key="3">
    <source>
        <dbReference type="Proteomes" id="UP001499910"/>
    </source>
</evidence>
<name>A0ABP9L645_9RHOB</name>
<comment type="caution">
    <text evidence="2">The sequence shown here is derived from an EMBL/GenBank/DDBJ whole genome shotgun (WGS) entry which is preliminary data.</text>
</comment>
<dbReference type="Proteomes" id="UP001499910">
    <property type="component" value="Unassembled WGS sequence"/>
</dbReference>
<evidence type="ECO:0008006" key="4">
    <source>
        <dbReference type="Google" id="ProtNLM"/>
    </source>
</evidence>